<dbReference type="AntiFam" id="ANF00095">
    <property type="entry name" value="Shadow ORF (opposite ABC transporters)"/>
</dbReference>
<organism evidence="1 2">
    <name type="scientific">Bifidobacterium animalis subsp. lactis CNCM I-2494</name>
    <dbReference type="NCBI Taxonomy" id="1042403"/>
    <lineage>
        <taxon>Bacteria</taxon>
        <taxon>Bacillati</taxon>
        <taxon>Actinomycetota</taxon>
        <taxon>Actinomycetes</taxon>
        <taxon>Bifidobacteriales</taxon>
        <taxon>Bifidobacteriaceae</taxon>
        <taxon>Bifidobacterium</taxon>
    </lineage>
</organism>
<dbReference type="AntiFam" id="ANF00159">
    <property type="entry name" value="Shadow ORF (opposite uvrA)"/>
</dbReference>
<evidence type="ECO:0000313" key="1">
    <source>
        <dbReference type="EMBL" id="AEK29578.1"/>
    </source>
</evidence>
<evidence type="ECO:0000313" key="2">
    <source>
        <dbReference type="Proteomes" id="UP000008394"/>
    </source>
</evidence>
<dbReference type="KEGG" id="bnm:BALAC2494_01752"/>
<dbReference type="AntiFam" id="ANF00142">
    <property type="entry name" value="Shadow ORF (opposite yadG)"/>
</dbReference>
<proteinExistence type="predicted"/>
<name>A0A806FP41_BIFAN</name>
<sequence>MSGIATLQSFEYGVVAEVDVGVGAQVGVDHGRVVHHRLGLAFGHDLAFGHHGDPVGDMAHHVDVVFHEQHRGAVFAQRDDVIEQALLQRRVHAGHRLVEHDELRVAHERTGHFEELALAAGERPGVVVLLLVEQEAVEQGLGLLAVLLLLLLPRPREQRPEHALAGVALRAQHHVVEYGEPAHHLGELEGAHHAAAGHFLRVHMGHVLAVELPGAGVRGVEAGHEVEERRLAGAVRADEGRDAMTFDLEMPHIHGRHATEATGDVVSHQNRVGLVHAGLVLHVAQVFGHLVAVGGGDELLPLRRLRSPFRDVVERFLHGGRRAGGRGLACLVGCVSH</sequence>
<dbReference type="EMBL" id="CP002915">
    <property type="protein sequence ID" value="AEK29578.1"/>
    <property type="molecule type" value="Genomic_DNA"/>
</dbReference>
<dbReference type="Proteomes" id="UP000008394">
    <property type="component" value="Chromosome"/>
</dbReference>
<protein>
    <submittedName>
        <fullName evidence="1">Hypothetical membrane associated protein</fullName>
    </submittedName>
</protein>
<gene>
    <name evidence="1" type="ORF">BALAC2494_01752</name>
</gene>
<accession>A0A806FP41</accession>
<dbReference type="AlphaFoldDB" id="A0A806FP41"/>
<reference evidence="1 2" key="1">
    <citation type="journal article" date="2011" name="J. Bacteriol.">
        <title>Genome Sequence of the Probiotic Strain Bifidobacterium animalis subsp. lactis CNCM I-2494.</title>
        <authorList>
            <person name="Chervaux C."/>
            <person name="Grimaldi C."/>
            <person name="Bolotin A."/>
            <person name="Quinquis B."/>
            <person name="Legrain-Raspaud S."/>
            <person name="van Hylckama Vlieg J.E."/>
            <person name="Denariaz G."/>
            <person name="Smokvina T."/>
        </authorList>
    </citation>
    <scope>NUCLEOTIDE SEQUENCE [LARGE SCALE GENOMIC DNA]</scope>
    <source>
        <strain evidence="1 2">CNCM I-2494</strain>
    </source>
</reference>